<dbReference type="AlphaFoldDB" id="A0A0D3I5X2"/>
<evidence type="ECO:0000313" key="2">
    <source>
        <dbReference type="EnsemblProtists" id="EOD06657"/>
    </source>
</evidence>
<sequence>MEVFCFLAMGGKPDDIHVLLLPSSSGTSVGSCYSVGSTREPPREGPDPCQQEPVAAAEQLGGRERWRSVRSLLPDRREHESRCKSDALGKGKGEASLKRGFAKFRLSQADCSLPGDRTRMLAALESAFGDAAPFNRIVRSLLHGSSHRYVSYTNRSGRSCAEPSSNRATAQASLVSITAASGEGGLEMVDREGVAENVSTVV</sequence>
<protein>
    <submittedName>
        <fullName evidence="2">Uncharacterized protein</fullName>
    </submittedName>
</protein>
<feature type="region of interest" description="Disordered" evidence="1">
    <location>
        <begin position="25"/>
        <end position="50"/>
    </location>
</feature>
<dbReference type="Proteomes" id="UP000013827">
    <property type="component" value="Unassembled WGS sequence"/>
</dbReference>
<accession>A0A0D3I5X2</accession>
<feature type="compositionally biased region" description="Low complexity" evidence="1">
    <location>
        <begin position="25"/>
        <end position="37"/>
    </location>
</feature>
<reference evidence="2" key="2">
    <citation type="submission" date="2024-10" db="UniProtKB">
        <authorList>
            <consortium name="EnsemblProtists"/>
        </authorList>
    </citation>
    <scope>IDENTIFICATION</scope>
</reference>
<evidence type="ECO:0000256" key="1">
    <source>
        <dbReference type="SAM" id="MobiDB-lite"/>
    </source>
</evidence>
<organism evidence="2 3">
    <name type="scientific">Emiliania huxleyi (strain CCMP1516)</name>
    <dbReference type="NCBI Taxonomy" id="280463"/>
    <lineage>
        <taxon>Eukaryota</taxon>
        <taxon>Haptista</taxon>
        <taxon>Haptophyta</taxon>
        <taxon>Prymnesiophyceae</taxon>
        <taxon>Isochrysidales</taxon>
        <taxon>Noelaerhabdaceae</taxon>
        <taxon>Emiliania</taxon>
    </lineage>
</organism>
<dbReference type="GeneID" id="17252811"/>
<name>A0A0D3I5X2_EMIH1</name>
<dbReference type="EnsemblProtists" id="EOD06657">
    <property type="protein sequence ID" value="EOD06657"/>
    <property type="gene ID" value="EMIHUDRAFT_446472"/>
</dbReference>
<dbReference type="RefSeq" id="XP_005759086.1">
    <property type="nucleotide sequence ID" value="XM_005759029.1"/>
</dbReference>
<dbReference type="KEGG" id="ehx:EMIHUDRAFT_446472"/>
<dbReference type="HOGENOM" id="CLU_1356875_0_0_1"/>
<dbReference type="PaxDb" id="2903-EOD06657"/>
<keyword evidence="3" id="KW-1185">Reference proteome</keyword>
<proteinExistence type="predicted"/>
<evidence type="ECO:0000313" key="3">
    <source>
        <dbReference type="Proteomes" id="UP000013827"/>
    </source>
</evidence>
<reference evidence="3" key="1">
    <citation type="journal article" date="2013" name="Nature">
        <title>Pan genome of the phytoplankton Emiliania underpins its global distribution.</title>
        <authorList>
            <person name="Read B.A."/>
            <person name="Kegel J."/>
            <person name="Klute M.J."/>
            <person name="Kuo A."/>
            <person name="Lefebvre S.C."/>
            <person name="Maumus F."/>
            <person name="Mayer C."/>
            <person name="Miller J."/>
            <person name="Monier A."/>
            <person name="Salamov A."/>
            <person name="Young J."/>
            <person name="Aguilar M."/>
            <person name="Claverie J.M."/>
            <person name="Frickenhaus S."/>
            <person name="Gonzalez K."/>
            <person name="Herman E.K."/>
            <person name="Lin Y.C."/>
            <person name="Napier J."/>
            <person name="Ogata H."/>
            <person name="Sarno A.F."/>
            <person name="Shmutz J."/>
            <person name="Schroeder D."/>
            <person name="de Vargas C."/>
            <person name="Verret F."/>
            <person name="von Dassow P."/>
            <person name="Valentin K."/>
            <person name="Van de Peer Y."/>
            <person name="Wheeler G."/>
            <person name="Dacks J.B."/>
            <person name="Delwiche C.F."/>
            <person name="Dyhrman S.T."/>
            <person name="Glockner G."/>
            <person name="John U."/>
            <person name="Richards T."/>
            <person name="Worden A.Z."/>
            <person name="Zhang X."/>
            <person name="Grigoriev I.V."/>
            <person name="Allen A.E."/>
            <person name="Bidle K."/>
            <person name="Borodovsky M."/>
            <person name="Bowler C."/>
            <person name="Brownlee C."/>
            <person name="Cock J.M."/>
            <person name="Elias M."/>
            <person name="Gladyshev V.N."/>
            <person name="Groth M."/>
            <person name="Guda C."/>
            <person name="Hadaegh A."/>
            <person name="Iglesias-Rodriguez M.D."/>
            <person name="Jenkins J."/>
            <person name="Jones B.M."/>
            <person name="Lawson T."/>
            <person name="Leese F."/>
            <person name="Lindquist E."/>
            <person name="Lobanov A."/>
            <person name="Lomsadze A."/>
            <person name="Malik S.B."/>
            <person name="Marsh M.E."/>
            <person name="Mackinder L."/>
            <person name="Mock T."/>
            <person name="Mueller-Roeber B."/>
            <person name="Pagarete A."/>
            <person name="Parker M."/>
            <person name="Probert I."/>
            <person name="Quesneville H."/>
            <person name="Raines C."/>
            <person name="Rensing S.A."/>
            <person name="Riano-Pachon D.M."/>
            <person name="Richier S."/>
            <person name="Rokitta S."/>
            <person name="Shiraiwa Y."/>
            <person name="Soanes D.M."/>
            <person name="van der Giezen M."/>
            <person name="Wahlund T.M."/>
            <person name="Williams B."/>
            <person name="Wilson W."/>
            <person name="Wolfe G."/>
            <person name="Wurch L.L."/>
        </authorList>
    </citation>
    <scope>NUCLEOTIDE SEQUENCE</scope>
</reference>